<keyword evidence="3 5" id="KW-1133">Transmembrane helix</keyword>
<keyword evidence="2 5" id="KW-0812">Transmembrane</keyword>
<dbReference type="Pfam" id="PF04610">
    <property type="entry name" value="TrbL"/>
    <property type="match status" value="1"/>
</dbReference>
<gene>
    <name evidence="6" type="ORF">PL75_01770</name>
</gene>
<protein>
    <submittedName>
        <fullName evidence="6">Uncharacterized protein</fullName>
    </submittedName>
</protein>
<dbReference type="InterPro" id="IPR007688">
    <property type="entry name" value="Conjugal_tfr_TrbL/VirB6"/>
</dbReference>
<dbReference type="PATRIC" id="fig|1470200.3.peg.1156"/>
<reference evidence="6 7" key="1">
    <citation type="submission" date="2014-11" db="EMBL/GenBank/DDBJ databases">
        <title>Genome of a novel goose pathogen.</title>
        <authorList>
            <person name="Hansen C.M."/>
            <person name="Hueffer K."/>
            <person name="Choi S.C."/>
        </authorList>
    </citation>
    <scope>NUCLEOTIDE SEQUENCE [LARGE SCALE GENOMIC DNA]</scope>
    <source>
        <strain evidence="6 7">KH1503</strain>
    </source>
</reference>
<keyword evidence="4 5" id="KW-0472">Membrane</keyword>
<evidence type="ECO:0000256" key="3">
    <source>
        <dbReference type="ARBA" id="ARBA00022989"/>
    </source>
</evidence>
<dbReference type="EMBL" id="JTDO01000002">
    <property type="protein sequence ID" value="KLT73698.1"/>
    <property type="molecule type" value="Genomic_DNA"/>
</dbReference>
<dbReference type="Proteomes" id="UP000036027">
    <property type="component" value="Unassembled WGS sequence"/>
</dbReference>
<evidence type="ECO:0000256" key="2">
    <source>
        <dbReference type="ARBA" id="ARBA00022692"/>
    </source>
</evidence>
<dbReference type="RefSeq" id="WP_047760198.1">
    <property type="nucleotide sequence ID" value="NZ_CP091510.1"/>
</dbReference>
<comment type="caution">
    <text evidence="6">The sequence shown here is derived from an EMBL/GenBank/DDBJ whole genome shotgun (WGS) entry which is preliminary data.</text>
</comment>
<dbReference type="GO" id="GO:0030255">
    <property type="term" value="P:protein secretion by the type IV secretion system"/>
    <property type="evidence" value="ECO:0007669"/>
    <property type="project" value="InterPro"/>
</dbReference>
<evidence type="ECO:0000256" key="4">
    <source>
        <dbReference type="ARBA" id="ARBA00023136"/>
    </source>
</evidence>
<evidence type="ECO:0000256" key="5">
    <source>
        <dbReference type="SAM" id="Phobius"/>
    </source>
</evidence>
<feature type="transmembrane region" description="Helical" evidence="5">
    <location>
        <begin position="34"/>
        <end position="54"/>
    </location>
</feature>
<accession>A0A0J1C5R1</accession>
<dbReference type="GO" id="GO:0016020">
    <property type="term" value="C:membrane"/>
    <property type="evidence" value="ECO:0007669"/>
    <property type="project" value="UniProtKB-SubCell"/>
</dbReference>
<dbReference type="STRING" id="1470200.PL75_01770"/>
<dbReference type="AlphaFoldDB" id="A0A0J1C5R1"/>
<feature type="transmembrane region" description="Helical" evidence="5">
    <location>
        <begin position="66"/>
        <end position="85"/>
    </location>
</feature>
<evidence type="ECO:0000313" key="7">
    <source>
        <dbReference type="Proteomes" id="UP000036027"/>
    </source>
</evidence>
<sequence>MSSDSIGLFIFIKLYMEKLITQFGDKGLQAVSAVFMPAVGVMVSVWVMLEGYRILNGQTREPLTAVFWKVGKVVVITTIAGWIMGNTGEIREWFNDNIKDAITTVIVGNEYGSPESMVDATLLIMQLVMATFGQIHATVNPEQGNSMANFISMSGISQGAPAVVAGSLLLLNQVAISLSLMTAPAFILALLYEPTKGYFQGWLKFTLSALLTLAVLTAMVTICLKIVLVYSSAVLAKYEVLRFLESSTEGIAQTTMMQGGLGLR</sequence>
<evidence type="ECO:0000256" key="1">
    <source>
        <dbReference type="ARBA" id="ARBA00004141"/>
    </source>
</evidence>
<comment type="subcellular location">
    <subcellularLocation>
        <location evidence="1">Membrane</location>
        <topology evidence="1">Multi-pass membrane protein</topology>
    </subcellularLocation>
</comment>
<organism evidence="6 7">
    <name type="scientific">Neisseria arctica</name>
    <dbReference type="NCBI Taxonomy" id="1470200"/>
    <lineage>
        <taxon>Bacteria</taxon>
        <taxon>Pseudomonadati</taxon>
        <taxon>Pseudomonadota</taxon>
        <taxon>Betaproteobacteria</taxon>
        <taxon>Neisseriales</taxon>
        <taxon>Neisseriaceae</taxon>
        <taxon>Neisseria</taxon>
    </lineage>
</organism>
<evidence type="ECO:0000313" key="6">
    <source>
        <dbReference type="EMBL" id="KLT73698.1"/>
    </source>
</evidence>
<feature type="transmembrane region" description="Helical" evidence="5">
    <location>
        <begin position="207"/>
        <end position="228"/>
    </location>
</feature>
<keyword evidence="7" id="KW-1185">Reference proteome</keyword>
<proteinExistence type="predicted"/>
<feature type="transmembrane region" description="Helical" evidence="5">
    <location>
        <begin position="160"/>
        <end position="187"/>
    </location>
</feature>
<name>A0A0J1C5R1_9NEIS</name>